<reference evidence="1" key="1">
    <citation type="submission" date="2021-10" db="EMBL/GenBank/DDBJ databases">
        <title>Tropical sea cucumber genome reveals ecological adaptation and Cuvierian tubules defense mechanism.</title>
        <authorList>
            <person name="Chen T."/>
        </authorList>
    </citation>
    <scope>NUCLEOTIDE SEQUENCE</scope>
    <source>
        <strain evidence="1">Nanhai2018</strain>
        <tissue evidence="1">Muscle</tissue>
    </source>
</reference>
<name>A0A9Q1BFY1_HOLLE</name>
<organism evidence="1 2">
    <name type="scientific">Holothuria leucospilota</name>
    <name type="common">Black long sea cucumber</name>
    <name type="synonym">Mertensiothuria leucospilota</name>
    <dbReference type="NCBI Taxonomy" id="206669"/>
    <lineage>
        <taxon>Eukaryota</taxon>
        <taxon>Metazoa</taxon>
        <taxon>Echinodermata</taxon>
        <taxon>Eleutherozoa</taxon>
        <taxon>Echinozoa</taxon>
        <taxon>Holothuroidea</taxon>
        <taxon>Aspidochirotacea</taxon>
        <taxon>Aspidochirotida</taxon>
        <taxon>Holothuriidae</taxon>
        <taxon>Holothuria</taxon>
    </lineage>
</organism>
<sequence length="77" mass="8551">MYARTSIMEGRGKCPSIPFRRLKTKCTCNATLFITIKALSPSPLLGIYITDTEVFTSCQDIFITEDLSLTANVRPCS</sequence>
<comment type="caution">
    <text evidence="1">The sequence shown here is derived from an EMBL/GenBank/DDBJ whole genome shotgun (WGS) entry which is preliminary data.</text>
</comment>
<evidence type="ECO:0000313" key="2">
    <source>
        <dbReference type="Proteomes" id="UP001152320"/>
    </source>
</evidence>
<dbReference type="EMBL" id="JAIZAY010000018">
    <property type="protein sequence ID" value="KAJ8025100.1"/>
    <property type="molecule type" value="Genomic_DNA"/>
</dbReference>
<proteinExistence type="predicted"/>
<keyword evidence="2" id="KW-1185">Reference proteome</keyword>
<accession>A0A9Q1BFY1</accession>
<gene>
    <name evidence="1" type="ORF">HOLleu_35213</name>
</gene>
<dbReference type="Proteomes" id="UP001152320">
    <property type="component" value="Chromosome 18"/>
</dbReference>
<dbReference type="AlphaFoldDB" id="A0A9Q1BFY1"/>
<protein>
    <submittedName>
        <fullName evidence="1">Uncharacterized protein</fullName>
    </submittedName>
</protein>
<evidence type="ECO:0000313" key="1">
    <source>
        <dbReference type="EMBL" id="KAJ8025100.1"/>
    </source>
</evidence>